<dbReference type="AlphaFoldDB" id="A0A380TEL0"/>
<dbReference type="InterPro" id="IPR007922">
    <property type="entry name" value="DciA-like"/>
</dbReference>
<sequence>MSVKPTQRRGGFRALAETVAVLTRPIVGKRGFVSEAIVSGWETIVGQRLSPHVMPERISYPRGRQAGGTLHLRLATGALATELQHLEPRIIERINAVFGFPAVARMKVIHAPLPARGRSGQAQLRPPAEPLLAPRMAATLTADLAGISDPGLQAALFALGSTILAEQAAPPAGTDTPQPESDRPSSQEPAAVNR</sequence>
<gene>
    <name evidence="2" type="ORF">DF3PB_3190003</name>
</gene>
<organism evidence="2">
    <name type="scientific">metagenome</name>
    <dbReference type="NCBI Taxonomy" id="256318"/>
    <lineage>
        <taxon>unclassified sequences</taxon>
        <taxon>metagenomes</taxon>
    </lineage>
</organism>
<feature type="region of interest" description="Disordered" evidence="1">
    <location>
        <begin position="167"/>
        <end position="194"/>
    </location>
</feature>
<protein>
    <recommendedName>
        <fullName evidence="3">DUF721 domain-containing protein</fullName>
    </recommendedName>
</protein>
<dbReference type="EMBL" id="UIDG01000245">
    <property type="protein sequence ID" value="SUS06736.1"/>
    <property type="molecule type" value="Genomic_DNA"/>
</dbReference>
<proteinExistence type="predicted"/>
<dbReference type="InterPro" id="IPR010593">
    <property type="entry name" value="DUF1159"/>
</dbReference>
<dbReference type="Pfam" id="PF05258">
    <property type="entry name" value="DciA"/>
    <property type="match status" value="1"/>
</dbReference>
<accession>A0A380TEL0</accession>
<evidence type="ECO:0000256" key="1">
    <source>
        <dbReference type="SAM" id="MobiDB-lite"/>
    </source>
</evidence>
<reference evidence="2" key="1">
    <citation type="submission" date="2018-07" db="EMBL/GenBank/DDBJ databases">
        <authorList>
            <person name="Quirk P.G."/>
            <person name="Krulwich T.A."/>
        </authorList>
    </citation>
    <scope>NUCLEOTIDE SEQUENCE</scope>
</reference>
<evidence type="ECO:0008006" key="3">
    <source>
        <dbReference type="Google" id="ProtNLM"/>
    </source>
</evidence>
<dbReference type="PIRSF" id="PIRSF032064">
    <property type="entry name" value="UCP032064"/>
    <property type="match status" value="1"/>
</dbReference>
<name>A0A380TEL0_9ZZZZ</name>
<evidence type="ECO:0000313" key="2">
    <source>
        <dbReference type="EMBL" id="SUS06736.1"/>
    </source>
</evidence>